<dbReference type="SUPFAM" id="SSF103196">
    <property type="entry name" value="Roadblock/LC7 domain"/>
    <property type="match status" value="1"/>
</dbReference>
<reference evidence="2" key="1">
    <citation type="journal article" date="2015" name="Nature">
        <title>Complex archaea that bridge the gap between prokaryotes and eukaryotes.</title>
        <authorList>
            <person name="Spang A."/>
            <person name="Saw J.H."/>
            <person name="Jorgensen S.L."/>
            <person name="Zaremba-Niedzwiedzka K."/>
            <person name="Martijn J."/>
            <person name="Lind A.E."/>
            <person name="van Eijk R."/>
            <person name="Schleper C."/>
            <person name="Guy L."/>
            <person name="Ettema T.J."/>
        </authorList>
    </citation>
    <scope>NUCLEOTIDE SEQUENCE</scope>
</reference>
<evidence type="ECO:0000259" key="1">
    <source>
        <dbReference type="SMART" id="SM00960"/>
    </source>
</evidence>
<organism evidence="2">
    <name type="scientific">marine sediment metagenome</name>
    <dbReference type="NCBI Taxonomy" id="412755"/>
    <lineage>
        <taxon>unclassified sequences</taxon>
        <taxon>metagenomes</taxon>
        <taxon>ecological metagenomes</taxon>
    </lineage>
</organism>
<accession>A0A0F9KXR4</accession>
<proteinExistence type="predicted"/>
<protein>
    <recommendedName>
        <fullName evidence="1">Roadblock/LAMTOR2 domain-containing protein</fullName>
    </recommendedName>
</protein>
<gene>
    <name evidence="2" type="ORF">LCGC14_1277990</name>
</gene>
<sequence length="134" mass="14710">MQFGSDLGINQEDIEKISPQITFITSNADIEAIALVSFEGYQIAFSALPQYHVDGDQFCGLASALLMTGRSTIQTLFQEDLSEIIVRAENGYIVITNAGRLVIVCAGTIIDTLMKSVKVMRIAAKNLYKIFEGR</sequence>
<dbReference type="AlphaFoldDB" id="A0A0F9KXR4"/>
<evidence type="ECO:0000313" key="2">
    <source>
        <dbReference type="EMBL" id="KKM86533.1"/>
    </source>
</evidence>
<comment type="caution">
    <text evidence="2">The sequence shown here is derived from an EMBL/GenBank/DDBJ whole genome shotgun (WGS) entry which is preliminary data.</text>
</comment>
<dbReference type="Gene3D" id="3.30.450.30">
    <property type="entry name" value="Dynein light chain 2a, cytoplasmic"/>
    <property type="match status" value="1"/>
</dbReference>
<feature type="domain" description="Roadblock/LAMTOR2" evidence="1">
    <location>
        <begin position="17"/>
        <end position="106"/>
    </location>
</feature>
<dbReference type="Pfam" id="PF03259">
    <property type="entry name" value="Robl_LC7"/>
    <property type="match status" value="1"/>
</dbReference>
<dbReference type="EMBL" id="LAZR01007241">
    <property type="protein sequence ID" value="KKM86533.1"/>
    <property type="molecule type" value="Genomic_DNA"/>
</dbReference>
<dbReference type="InterPro" id="IPR004942">
    <property type="entry name" value="Roadblock/LAMTOR2_dom"/>
</dbReference>
<dbReference type="SMART" id="SM00960">
    <property type="entry name" value="Robl_LC7"/>
    <property type="match status" value="1"/>
</dbReference>
<name>A0A0F9KXR4_9ZZZZ</name>